<dbReference type="EMBL" id="CP012621">
    <property type="protein sequence ID" value="ATG73688.1"/>
    <property type="molecule type" value="Genomic_DNA"/>
</dbReference>
<gene>
    <name evidence="1" type="ORF">AN401_07295</name>
</gene>
<proteinExistence type="predicted"/>
<dbReference type="Proteomes" id="UP000217763">
    <property type="component" value="Chromosome"/>
</dbReference>
<protein>
    <submittedName>
        <fullName evidence="1">Uncharacterized protein</fullName>
    </submittedName>
</protein>
<organism evidence="1 2">
    <name type="scientific">Zobellella denitrificans</name>
    <dbReference type="NCBI Taxonomy" id="347534"/>
    <lineage>
        <taxon>Bacteria</taxon>
        <taxon>Pseudomonadati</taxon>
        <taxon>Pseudomonadota</taxon>
        <taxon>Gammaproteobacteria</taxon>
        <taxon>Aeromonadales</taxon>
        <taxon>Aeromonadaceae</taxon>
        <taxon>Zobellella</taxon>
    </lineage>
</organism>
<dbReference type="AlphaFoldDB" id="A0A291HNN0"/>
<evidence type="ECO:0000313" key="2">
    <source>
        <dbReference type="Proteomes" id="UP000217763"/>
    </source>
</evidence>
<dbReference type="Gene3D" id="2.60.120.560">
    <property type="entry name" value="Exo-inulinase, domain 1"/>
    <property type="match status" value="1"/>
</dbReference>
<reference evidence="2" key="1">
    <citation type="submission" date="2015-09" db="EMBL/GenBank/DDBJ databases">
        <authorList>
            <person name="Shao Z."/>
            <person name="Wang L."/>
        </authorList>
    </citation>
    <scope>NUCLEOTIDE SEQUENCE [LARGE SCALE GENOMIC DNA]</scope>
    <source>
        <strain evidence="2">F13-1</strain>
    </source>
</reference>
<keyword evidence="2" id="KW-1185">Reference proteome</keyword>
<evidence type="ECO:0000313" key="1">
    <source>
        <dbReference type="EMBL" id="ATG73688.1"/>
    </source>
</evidence>
<accession>A0A291HNN0</accession>
<dbReference type="RefSeq" id="WP_096778962.1">
    <property type="nucleotide sequence ID" value="NZ_CP012621.1"/>
</dbReference>
<dbReference type="KEGG" id="zdf:AN401_07295"/>
<name>A0A291HNN0_9GAMM</name>
<sequence length="350" mass="37942">MAKFFRNFQGDAIDAAPVGWTNRWVTSGTWAVRFKQGKMLENSGTPDARRALSYDAPGSPTDVELLTRFRTSNQSGTNQQGLLFARGAGAAGSETGYRVWVNATQIALGRFVSGTATTITTASFSAAANVWYRVRFRVNGTSLRVRIWAEGTTEPGTWNIDTTDSNIASGGWCGVHAFESDGVRDWLWLSVGTAGDTADDPPADGEARVSQKTVEVLGTVDMTPAGEARVSQVTVEVLGRAPLDANGEARVSQKTVEVLANAEPQYIDGTVRLNWQEINTLEEEHRVYFSTSPMDPEALPAPVAVLGPDVVTYDYHNTFVVFSYAYFRVSAVTAGGAIERVSDELRVLIQ</sequence>